<keyword evidence="6" id="KW-1185">Reference proteome</keyword>
<dbReference type="SUPFAM" id="SSF55200">
    <property type="entry name" value="Translation initiation factor IF3, C-terminal domain"/>
    <property type="match status" value="1"/>
</dbReference>
<feature type="region of interest" description="Disordered" evidence="4">
    <location>
        <begin position="47"/>
        <end position="108"/>
    </location>
</feature>
<dbReference type="STRING" id="150374.A0A0M8N030"/>
<dbReference type="Proteomes" id="UP000053831">
    <property type="component" value="Unassembled WGS sequence"/>
</dbReference>
<dbReference type="GO" id="GO:0043022">
    <property type="term" value="F:ribosome binding"/>
    <property type="evidence" value="ECO:0007669"/>
    <property type="project" value="TreeGrafter"/>
</dbReference>
<sequence>MRTTAYLRDKAALCALAAAPALPPVLRPILSRPPAPARLLHSYTPRASSFTPARRQHQSQQQQQRNSSDGDGGAGGADFPPRKLVVPRGYTTQRDIDRSGRDRPPWDHEITDPLIMVIDNGVPEGPLKPAYVLTKLDPEESLRMIQPYIPGEALDEGEVPGESTAEGAATTEGPGAGTPPGSGSGGRPPPRPAQYALCKIVNKRAEYERQRALRERRRVAAASKPKTKELEMTWAIGGGDLAVKMARLRGFLDRGMRVELTIGRKKGGRRVPEDEAAGVLRAVREGMEASGGREGKPATGSVGGTMKLYLEGVVRR</sequence>
<feature type="compositionally biased region" description="Basic and acidic residues" evidence="4">
    <location>
        <begin position="94"/>
        <end position="108"/>
    </location>
</feature>
<evidence type="ECO:0000313" key="5">
    <source>
        <dbReference type="EMBL" id="KOS16971.1"/>
    </source>
</evidence>
<evidence type="ECO:0000256" key="4">
    <source>
        <dbReference type="SAM" id="MobiDB-lite"/>
    </source>
</evidence>
<dbReference type="GO" id="GO:0032790">
    <property type="term" value="P:ribosome disassembly"/>
    <property type="evidence" value="ECO:0007669"/>
    <property type="project" value="TreeGrafter"/>
</dbReference>
<dbReference type="OrthoDB" id="21573at2759"/>
<evidence type="ECO:0008006" key="7">
    <source>
        <dbReference type="Google" id="ProtNLM"/>
    </source>
</evidence>
<dbReference type="GO" id="GO:0070124">
    <property type="term" value="P:mitochondrial translational initiation"/>
    <property type="evidence" value="ECO:0007669"/>
    <property type="project" value="TreeGrafter"/>
</dbReference>
<evidence type="ECO:0000256" key="2">
    <source>
        <dbReference type="ARBA" id="ARBA00022540"/>
    </source>
</evidence>
<name>A0A0M8N030_ESCWE</name>
<dbReference type="AlphaFoldDB" id="A0A0M8N030"/>
<dbReference type="Gene3D" id="3.30.110.10">
    <property type="entry name" value="Translation initiation factor 3 (IF-3), C-terminal domain"/>
    <property type="match status" value="1"/>
</dbReference>
<proteinExistence type="inferred from homology"/>
<accession>A0A0M8N030</accession>
<dbReference type="InterPro" id="IPR001288">
    <property type="entry name" value="Translation_initiation_fac_3"/>
</dbReference>
<dbReference type="InterPro" id="IPR036788">
    <property type="entry name" value="T_IF-3_C_sf"/>
</dbReference>
<dbReference type="EMBL" id="LGSR01000028">
    <property type="protein sequence ID" value="KOS16971.1"/>
    <property type="molecule type" value="Genomic_DNA"/>
</dbReference>
<reference evidence="5 6" key="1">
    <citation type="submission" date="2015-07" db="EMBL/GenBank/DDBJ databases">
        <title>The genome of the fungus Escovopsis weberi, a specialized disease agent of ant agriculture.</title>
        <authorList>
            <person name="de Man T.J."/>
            <person name="Stajich J.E."/>
            <person name="Kubicek C.P."/>
            <person name="Chenthamara K."/>
            <person name="Atanasova L."/>
            <person name="Druzhinina I.S."/>
            <person name="Birnbaum S."/>
            <person name="Barribeau S.M."/>
            <person name="Teiling C."/>
            <person name="Suen G."/>
            <person name="Currie C."/>
            <person name="Gerardo N.M."/>
        </authorList>
    </citation>
    <scope>NUCLEOTIDE SEQUENCE [LARGE SCALE GENOMIC DNA]</scope>
</reference>
<evidence type="ECO:0000256" key="1">
    <source>
        <dbReference type="ARBA" id="ARBA00005439"/>
    </source>
</evidence>
<comment type="caution">
    <text evidence="5">The sequence shown here is derived from an EMBL/GenBank/DDBJ whole genome shotgun (WGS) entry which is preliminary data.</text>
</comment>
<comment type="similarity">
    <text evidence="1">Belongs to the IF-3 family.</text>
</comment>
<dbReference type="GO" id="GO:0005739">
    <property type="term" value="C:mitochondrion"/>
    <property type="evidence" value="ECO:0007669"/>
    <property type="project" value="TreeGrafter"/>
</dbReference>
<evidence type="ECO:0000256" key="3">
    <source>
        <dbReference type="ARBA" id="ARBA00022917"/>
    </source>
</evidence>
<feature type="region of interest" description="Disordered" evidence="4">
    <location>
        <begin position="153"/>
        <end position="193"/>
    </location>
</feature>
<keyword evidence="2" id="KW-0396">Initiation factor</keyword>
<gene>
    <name evidence="5" type="ORF">ESCO_005880</name>
</gene>
<dbReference type="PANTHER" id="PTHR10938">
    <property type="entry name" value="TRANSLATION INITIATION FACTOR IF-3"/>
    <property type="match status" value="1"/>
</dbReference>
<keyword evidence="3" id="KW-0648">Protein biosynthesis</keyword>
<protein>
    <recommendedName>
        <fullName evidence="7">Translation initiation factor IF-3</fullName>
    </recommendedName>
</protein>
<feature type="compositionally biased region" description="Low complexity" evidence="4">
    <location>
        <begin position="58"/>
        <end position="69"/>
    </location>
</feature>
<organism evidence="5 6">
    <name type="scientific">Escovopsis weberi</name>
    <dbReference type="NCBI Taxonomy" id="150374"/>
    <lineage>
        <taxon>Eukaryota</taxon>
        <taxon>Fungi</taxon>
        <taxon>Dikarya</taxon>
        <taxon>Ascomycota</taxon>
        <taxon>Pezizomycotina</taxon>
        <taxon>Sordariomycetes</taxon>
        <taxon>Hypocreomycetidae</taxon>
        <taxon>Hypocreales</taxon>
        <taxon>Hypocreaceae</taxon>
        <taxon>Escovopsis</taxon>
    </lineage>
</organism>
<evidence type="ECO:0000313" key="6">
    <source>
        <dbReference type="Proteomes" id="UP000053831"/>
    </source>
</evidence>
<feature type="compositionally biased region" description="Gly residues" evidence="4">
    <location>
        <begin position="174"/>
        <end position="186"/>
    </location>
</feature>
<dbReference type="GO" id="GO:0003743">
    <property type="term" value="F:translation initiation factor activity"/>
    <property type="evidence" value="ECO:0007669"/>
    <property type="project" value="UniProtKB-KW"/>
</dbReference>
<feature type="compositionally biased region" description="Low complexity" evidence="4">
    <location>
        <begin position="160"/>
        <end position="173"/>
    </location>
</feature>
<dbReference type="PANTHER" id="PTHR10938:SF0">
    <property type="entry name" value="TRANSLATION INITIATION FACTOR IF-3, MITOCHONDRIAL"/>
    <property type="match status" value="1"/>
</dbReference>